<dbReference type="RefSeq" id="WP_120133750.1">
    <property type="nucleotide sequence ID" value="NZ_RAHH01000019.1"/>
</dbReference>
<dbReference type="SUPFAM" id="SSF158668">
    <property type="entry name" value="MtlR-like"/>
    <property type="match status" value="1"/>
</dbReference>
<dbReference type="InterPro" id="IPR038026">
    <property type="entry name" value="MtlR-like_sf"/>
</dbReference>
<keyword evidence="2" id="KW-1185">Reference proteome</keyword>
<accession>A0A419N6G7</accession>
<proteinExistence type="predicted"/>
<dbReference type="Gene3D" id="1.20.120.330">
    <property type="entry name" value="Nucleotidyltransferases domain 2"/>
    <property type="match status" value="1"/>
</dbReference>
<organism evidence="1 2">
    <name type="scientific">Rahnella woolbedingensis</name>
    <dbReference type="NCBI Taxonomy" id="1510574"/>
    <lineage>
        <taxon>Bacteria</taxon>
        <taxon>Pseudomonadati</taxon>
        <taxon>Pseudomonadota</taxon>
        <taxon>Gammaproteobacteria</taxon>
        <taxon>Enterobacterales</taxon>
        <taxon>Yersiniaceae</taxon>
        <taxon>Rahnella</taxon>
    </lineage>
</organism>
<evidence type="ECO:0000313" key="2">
    <source>
        <dbReference type="Proteomes" id="UP000284908"/>
    </source>
</evidence>
<dbReference type="Proteomes" id="UP000284908">
    <property type="component" value="Unassembled WGS sequence"/>
</dbReference>
<dbReference type="InterPro" id="IPR007761">
    <property type="entry name" value="MtlR-like"/>
</dbReference>
<gene>
    <name evidence="1" type="ORF">D6C13_16215</name>
</gene>
<dbReference type="Pfam" id="PF05068">
    <property type="entry name" value="MtlR"/>
    <property type="match status" value="1"/>
</dbReference>
<dbReference type="AlphaFoldDB" id="A0A419N6G7"/>
<dbReference type="NCBIfam" id="NF007455">
    <property type="entry name" value="PRK10022.1"/>
    <property type="match status" value="1"/>
</dbReference>
<dbReference type="EMBL" id="RAHH01000019">
    <property type="protein sequence ID" value="RJT42834.1"/>
    <property type="molecule type" value="Genomic_DNA"/>
</dbReference>
<sequence length="175" mass="19774">MTVFTEDQVLETLSGQTNLNDFLHAANVILLSGIKQFLPHLFINNDEDIREFAVKPLLAKSGPLDSIDVSLRLIYALGKIKKPVYADILLFSQLDEHLKAGAEIVEFHEETAYEFIQNLSCVTDNTLMFQSVEKMKFAGFETFSKARYGNLVRTALSLAVTDLLKELTYERDADH</sequence>
<protein>
    <submittedName>
        <fullName evidence="1">Transcriptional regulator</fullName>
    </submittedName>
</protein>
<dbReference type="PANTHER" id="PTHR37941:SF1">
    <property type="entry name" value="FUMARASE E-RELATED"/>
    <property type="match status" value="1"/>
</dbReference>
<reference evidence="1 2" key="1">
    <citation type="submission" date="2018-09" db="EMBL/GenBank/DDBJ databases">
        <authorList>
            <person name="Le Fleche-Mateos A."/>
        </authorList>
    </citation>
    <scope>NUCLEOTIDE SEQUENCE [LARGE SCALE GENOMIC DNA]</scope>
    <source>
        <strain evidence="1 2">DSM 27399</strain>
    </source>
</reference>
<name>A0A419N6G7_9GAMM</name>
<dbReference type="OrthoDB" id="6496300at2"/>
<evidence type="ECO:0000313" key="1">
    <source>
        <dbReference type="EMBL" id="RJT42834.1"/>
    </source>
</evidence>
<comment type="caution">
    <text evidence="1">The sequence shown here is derived from an EMBL/GenBank/DDBJ whole genome shotgun (WGS) entry which is preliminary data.</text>
</comment>
<dbReference type="PANTHER" id="PTHR37941">
    <property type="entry name" value="FUMARASE E-RELATED"/>
    <property type="match status" value="1"/>
</dbReference>